<dbReference type="OrthoDB" id="2077946at2"/>
<evidence type="ECO:0000256" key="1">
    <source>
        <dbReference type="SAM" id="MobiDB-lite"/>
    </source>
</evidence>
<gene>
    <name evidence="2" type="ORF">BB934_00120</name>
</gene>
<evidence type="ECO:0000313" key="2">
    <source>
        <dbReference type="EMBL" id="ANY76820.1"/>
    </source>
</evidence>
<feature type="region of interest" description="Disordered" evidence="1">
    <location>
        <begin position="355"/>
        <end position="387"/>
    </location>
</feature>
<dbReference type="RefSeq" id="WP_157933937.1">
    <property type="nucleotide sequence ID" value="NZ_CP016616.1"/>
</dbReference>
<dbReference type="SUPFAM" id="SSF52467">
    <property type="entry name" value="DHS-like NAD/FAD-binding domain"/>
    <property type="match status" value="1"/>
</dbReference>
<dbReference type="Pfam" id="PF13289">
    <property type="entry name" value="SIR2_2"/>
    <property type="match status" value="1"/>
</dbReference>
<dbReference type="InterPro" id="IPR029035">
    <property type="entry name" value="DHS-like_NAD/FAD-binding_dom"/>
</dbReference>
<dbReference type="AlphaFoldDB" id="A0A1B2EA21"/>
<dbReference type="EMBL" id="CP016616">
    <property type="protein sequence ID" value="ANY76820.1"/>
    <property type="molecule type" value="Genomic_DNA"/>
</dbReference>
<proteinExistence type="predicted"/>
<accession>A0A1B2EA21</accession>
<sequence length="1263" mass="140852">MKFCSNGPDVPDELLVARDAGDVILFCGAGVSQQNAKLPNFPMLAGRVIQSLGAARDSRARALLKQVSGLTQMPDIGGIVATDRVFGLLEQEFDVSDVRAAVAEAITPGSDAKLDAHRILIDLATTRSVTRLVTTNFDLLFEACDPGLASAGPPNLPDPHSDRDFHGIVHLHGRVDANYRAARDEEFVVSSADFGRAYLSVGWATRFIQRLLSRYQILFVGYTAEDPPVQYLLEGLNLSAGTRNRLYAFQSGEQRSAVALWEHRGVQAIPFDASQDFAPLWDTLGAWAERARDPRMWHETVLSRASAGPQHLTPHERGQVAHLLSTPEGARRLTTAAHPLCAQWILVADPAQRYANPERSGSEDENLTSFDPFNALGLDSDPSPQPVDPEVIFKKRDVPSEALDVLVPNLLDREQGLHRFRYGIRGSSTHFDADLPPRLLALGTWVRQTAHEPVALWWAAQQPGLHPAITRDIEWRLLREAQRFPDAIRRGWRLLFAAWRDQRVDPMMRWYDIEQRGEQEGWTHFLVRELVHMYRPKLIVGPASSLAHPLLWASEGLPDDVIHAHIDYPRPHKGVSVPDEFLPYAVECFRANLDLALALERDIGSSDWVYLSPSRGPEGSSETTGSDYGLTGLVARFQKLVTNLASVNREAALSQILSWPTQDDFVFARLRIWAAGTGLLNAREAGAVFLTLSEQAFWGFAHQRDLLYALKDRWLELNPEDRAALERRLLTGSRPRPEDVKISEEARTHARLDRLHWLSSHGVTFSFDISETLRALGAAAPKWTPDSGDTAADWHESEVYSVPTDSSPGPLVETPVPDILRLAKALGGFDLAARTERDPFRGLAEHKPSRALGALTHAARSGDAPRWAWSAFLRTESRTRDRVRMIGAIAERLIRLPPDKLEDIAYPVSEWMKAIAERFFSDAAGVLPSLWESLMAALRTSGTEPRLRDDRSWANDALSAPVGKLYDFLGKDPVKDNLVVGGGLPCDWTHRVEDLLALPGDMRRHALVMLAHRLDWLYVVDPHWTAQHLLAHVADQGPDGDAIWDGILWSPRVSGRLYPALKDMLVKRATAGQTSRREESTVLAGLLLRGWELRASSGEPLVSDIELREVLIHADDQFRQRLLWQLEQGCSEPNSDLRTRVESFFAHVWPKQRALRTPDMSGHLANFALASGDLLPRVVRLILPRLVPTRDAPLRLHLEDLEPDGHPAIAHPSATLDLLWAVLGEDTAAWPNRIEPVLDVLAQTPETASDARLSELRRRLDMS</sequence>
<reference evidence="2" key="1">
    <citation type="submission" date="2016-07" db="EMBL/GenBank/DDBJ databases">
        <title>Microvirga ossetica sp. nov. a new species of rhizobia isolated from root nodules of the legume species Vicia alpestris Steven originated from North Ossetia region in the Caucasus.</title>
        <authorList>
            <person name="Safronova V.I."/>
            <person name="Kuznetsova I.G."/>
            <person name="Sazanova A.L."/>
            <person name="Belimov A."/>
            <person name="Andronov E."/>
            <person name="Osledkin Y.S."/>
            <person name="Onishchuk O.P."/>
            <person name="Kurchak O.N."/>
            <person name="Shaposhnikov A.I."/>
            <person name="Willems A."/>
            <person name="Tikhonovich I.A."/>
        </authorList>
    </citation>
    <scope>NUCLEOTIDE SEQUENCE [LARGE SCALE GENOMIC DNA]</scope>
    <source>
        <strain evidence="2">V5/3M</strain>
    </source>
</reference>
<dbReference type="KEGG" id="moc:BB934_00120"/>
<organism evidence="2">
    <name type="scientific">Microvirga ossetica</name>
    <dbReference type="NCBI Taxonomy" id="1882682"/>
    <lineage>
        <taxon>Bacteria</taxon>
        <taxon>Pseudomonadati</taxon>
        <taxon>Pseudomonadota</taxon>
        <taxon>Alphaproteobacteria</taxon>
        <taxon>Hyphomicrobiales</taxon>
        <taxon>Methylobacteriaceae</taxon>
        <taxon>Microvirga</taxon>
    </lineage>
</organism>
<protein>
    <submittedName>
        <fullName evidence="2">Uncharacterized protein</fullName>
    </submittedName>
</protein>
<name>A0A1B2EA21_9HYPH</name>